<dbReference type="EMBL" id="JAMDMM010000062">
    <property type="protein sequence ID" value="MCY9610680.1"/>
    <property type="molecule type" value="Genomic_DNA"/>
</dbReference>
<reference evidence="1 4" key="2">
    <citation type="submission" date="2022-05" db="EMBL/GenBank/DDBJ databases">
        <title>Genome Sequencing of Bee-Associated Microbes.</title>
        <authorList>
            <person name="Dunlap C."/>
        </authorList>
    </citation>
    <scope>NUCLEOTIDE SEQUENCE [LARGE SCALE GENOMIC DNA]</scope>
    <source>
        <strain evidence="1 4">NRRL B-14613</strain>
    </source>
</reference>
<gene>
    <name evidence="2" type="ORF">FLT43_03550</name>
    <name evidence="1" type="ORF">M5W83_26375</name>
</gene>
<accession>A0AAP9J032</accession>
<protein>
    <submittedName>
        <fullName evidence="1">FDLD family class I lanthipeptide</fullName>
    </submittedName>
    <submittedName>
        <fullName evidence="2">Gallidermin/nisin family lantibiotic</fullName>
    </submittedName>
</protein>
<reference evidence="2 3" key="1">
    <citation type="submission" date="2019-07" db="EMBL/GenBank/DDBJ databases">
        <title>Paenibacillus thiaminolyticus NRRL B-4156.</title>
        <authorList>
            <person name="Hehnly C."/>
            <person name="Zhang L."/>
        </authorList>
    </citation>
    <scope>NUCLEOTIDE SEQUENCE [LARGE SCALE GENOMIC DNA]</scope>
    <source>
        <strain evidence="2 3">NRRL B-4156</strain>
    </source>
</reference>
<evidence type="ECO:0000313" key="4">
    <source>
        <dbReference type="Proteomes" id="UP001209276"/>
    </source>
</evidence>
<dbReference type="Proteomes" id="UP001209276">
    <property type="component" value="Unassembled WGS sequence"/>
</dbReference>
<keyword evidence="4" id="KW-1185">Reference proteome</keyword>
<proteinExistence type="predicted"/>
<evidence type="ECO:0000313" key="3">
    <source>
        <dbReference type="Proteomes" id="UP000315377"/>
    </source>
</evidence>
<dbReference type="NCBIfam" id="NF038155">
    <property type="entry name" value="lanthi_I_FDLD"/>
    <property type="match status" value="1"/>
</dbReference>
<name>A0AAP9J032_PANTH</name>
<dbReference type="Proteomes" id="UP000315377">
    <property type="component" value="Chromosome"/>
</dbReference>
<dbReference type="EMBL" id="CP041405">
    <property type="protein sequence ID" value="QDM42680.1"/>
    <property type="molecule type" value="Genomic_DNA"/>
</dbReference>
<evidence type="ECO:0000313" key="2">
    <source>
        <dbReference type="EMBL" id="QDM42680.1"/>
    </source>
</evidence>
<dbReference type="GeneID" id="77000117"/>
<organism evidence="2 3">
    <name type="scientific">Paenibacillus thiaminolyticus</name>
    <name type="common">Bacillus thiaminolyticus</name>
    <dbReference type="NCBI Taxonomy" id="49283"/>
    <lineage>
        <taxon>Bacteria</taxon>
        <taxon>Bacillati</taxon>
        <taxon>Bacillota</taxon>
        <taxon>Bacilli</taxon>
        <taxon>Bacillales</taxon>
        <taxon>Paenibacillaceae</taxon>
        <taxon>Paenibacillus</taxon>
    </lineage>
</organism>
<evidence type="ECO:0000313" key="1">
    <source>
        <dbReference type="EMBL" id="MCY9610680.1"/>
    </source>
</evidence>
<dbReference type="AlphaFoldDB" id="A0AAP9J032"/>
<dbReference type="RefSeq" id="WP_115057873.1">
    <property type="nucleotide sequence ID" value="NZ_CABMNB010000012.1"/>
</dbReference>
<sequence>MENNLFDLDIQVKKSSDNIEPQVLSVWRCSGGCSDDGRTSATCVATAGKSCFTNIGSLC</sequence>